<gene>
    <name evidence="1" type="ORF">MRB53_035905</name>
</gene>
<proteinExistence type="predicted"/>
<dbReference type="Proteomes" id="UP001234297">
    <property type="component" value="Chromosome 12"/>
</dbReference>
<evidence type="ECO:0000313" key="1">
    <source>
        <dbReference type="EMBL" id="KAJ8616533.1"/>
    </source>
</evidence>
<name>A0ACC2K678_PERAE</name>
<dbReference type="EMBL" id="CM056820">
    <property type="protein sequence ID" value="KAJ8616533.1"/>
    <property type="molecule type" value="Genomic_DNA"/>
</dbReference>
<protein>
    <submittedName>
        <fullName evidence="1">Uncharacterized protein</fullName>
    </submittedName>
</protein>
<sequence length="100" mass="11541">MDWKFGAGASEAVARPIQQRPSSIEAFWLGREEREVRALRKERVLRKEGLRDSVDFAMEGRDFGAWGEGKATIAGTEPDLIHEQKFLLENLIRWERDLNV</sequence>
<comment type="caution">
    <text evidence="1">The sequence shown here is derived from an EMBL/GenBank/DDBJ whole genome shotgun (WGS) entry which is preliminary data.</text>
</comment>
<keyword evidence="2" id="KW-1185">Reference proteome</keyword>
<organism evidence="1 2">
    <name type="scientific">Persea americana</name>
    <name type="common">Avocado</name>
    <dbReference type="NCBI Taxonomy" id="3435"/>
    <lineage>
        <taxon>Eukaryota</taxon>
        <taxon>Viridiplantae</taxon>
        <taxon>Streptophyta</taxon>
        <taxon>Embryophyta</taxon>
        <taxon>Tracheophyta</taxon>
        <taxon>Spermatophyta</taxon>
        <taxon>Magnoliopsida</taxon>
        <taxon>Magnoliidae</taxon>
        <taxon>Laurales</taxon>
        <taxon>Lauraceae</taxon>
        <taxon>Persea</taxon>
    </lineage>
</organism>
<reference evidence="1 2" key="1">
    <citation type="journal article" date="2022" name="Hortic Res">
        <title>A haplotype resolved chromosomal level avocado genome allows analysis of novel avocado genes.</title>
        <authorList>
            <person name="Nath O."/>
            <person name="Fletcher S.J."/>
            <person name="Hayward A."/>
            <person name="Shaw L.M."/>
            <person name="Masouleh A.K."/>
            <person name="Furtado A."/>
            <person name="Henry R.J."/>
            <person name="Mitter N."/>
        </authorList>
    </citation>
    <scope>NUCLEOTIDE SEQUENCE [LARGE SCALE GENOMIC DNA]</scope>
    <source>
        <strain evidence="2">cv. Hass</strain>
    </source>
</reference>
<evidence type="ECO:0000313" key="2">
    <source>
        <dbReference type="Proteomes" id="UP001234297"/>
    </source>
</evidence>
<accession>A0ACC2K678</accession>